<accession>A0A6G9H2H5</accession>
<protein>
    <submittedName>
        <fullName evidence="2">Uncharacterized protein</fullName>
    </submittedName>
</protein>
<organism evidence="2 3">
    <name type="scientific">Streptomyces liangshanensis</name>
    <dbReference type="NCBI Taxonomy" id="2717324"/>
    <lineage>
        <taxon>Bacteria</taxon>
        <taxon>Bacillati</taxon>
        <taxon>Actinomycetota</taxon>
        <taxon>Actinomycetes</taxon>
        <taxon>Kitasatosporales</taxon>
        <taxon>Streptomycetaceae</taxon>
        <taxon>Streptomyces</taxon>
    </lineage>
</organism>
<feature type="transmembrane region" description="Helical" evidence="1">
    <location>
        <begin position="12"/>
        <end position="37"/>
    </location>
</feature>
<dbReference type="Proteomes" id="UP000501179">
    <property type="component" value="Chromosome"/>
</dbReference>
<feature type="transmembrane region" description="Helical" evidence="1">
    <location>
        <begin position="190"/>
        <end position="210"/>
    </location>
</feature>
<dbReference type="RefSeq" id="WP_167032410.1">
    <property type="nucleotide sequence ID" value="NZ_CP050177.1"/>
</dbReference>
<keyword evidence="3" id="KW-1185">Reference proteome</keyword>
<evidence type="ECO:0000313" key="2">
    <source>
        <dbReference type="EMBL" id="QIQ04489.1"/>
    </source>
</evidence>
<dbReference type="EMBL" id="CP050177">
    <property type="protein sequence ID" value="QIQ04489.1"/>
    <property type="molecule type" value="Genomic_DNA"/>
</dbReference>
<keyword evidence="1" id="KW-0472">Membrane</keyword>
<keyword evidence="1" id="KW-0812">Transmembrane</keyword>
<reference evidence="2 3" key="1">
    <citation type="submission" date="2020-03" db="EMBL/GenBank/DDBJ databases">
        <title>A novel species.</title>
        <authorList>
            <person name="Gao J."/>
        </authorList>
    </citation>
    <scope>NUCLEOTIDE SEQUENCE [LARGE SCALE GENOMIC DNA]</scope>
    <source>
        <strain evidence="2 3">QMT-12</strain>
    </source>
</reference>
<dbReference type="KEGG" id="slia:HA039_21265"/>
<evidence type="ECO:0000313" key="3">
    <source>
        <dbReference type="Proteomes" id="UP000501179"/>
    </source>
</evidence>
<dbReference type="AlphaFoldDB" id="A0A6G9H2H5"/>
<proteinExistence type="predicted"/>
<name>A0A6G9H2H5_9ACTN</name>
<gene>
    <name evidence="2" type="ORF">HA039_21265</name>
</gene>
<sequence length="263" mass="28670">MILAAFIGSDDFWSAIIGGGITTIVGLLALWGALYAANPRRGFIWQEVRNVSLLRDSVNSVSVSHDGNPISEPRLVDLAIRNNGKRDIEASMFSNSTNSLIFDFKLPIIGVVDSTAHPAHSGVPTTSVAGTLLHVHPFLISRGHTITFSVLLDGPQEKTEISSSQIAQNPAREGNIDRPRDLRERLLDRVRLVLAFACMVGLGITSYQIADSALEEQSKKRDPLPLKPEKATVQNCKEWQQKDQEAFIRLCIPAPGSAPAKTP</sequence>
<evidence type="ECO:0000256" key="1">
    <source>
        <dbReference type="SAM" id="Phobius"/>
    </source>
</evidence>
<keyword evidence="1" id="KW-1133">Transmembrane helix</keyword>